<dbReference type="PIRSF" id="PIRSF000103">
    <property type="entry name" value="HIBADH"/>
    <property type="match status" value="1"/>
</dbReference>
<dbReference type="GO" id="GO:0050661">
    <property type="term" value="F:NADP binding"/>
    <property type="evidence" value="ECO:0007669"/>
    <property type="project" value="InterPro"/>
</dbReference>
<protein>
    <submittedName>
        <fullName evidence="6">NAD-binding protein</fullName>
    </submittedName>
</protein>
<evidence type="ECO:0000313" key="7">
    <source>
        <dbReference type="Proteomes" id="UP000436016"/>
    </source>
</evidence>
<evidence type="ECO:0000259" key="4">
    <source>
        <dbReference type="Pfam" id="PF03446"/>
    </source>
</evidence>
<keyword evidence="7" id="KW-1185">Reference proteome</keyword>
<dbReference type="GO" id="GO:0051287">
    <property type="term" value="F:NAD binding"/>
    <property type="evidence" value="ECO:0007669"/>
    <property type="project" value="InterPro"/>
</dbReference>
<dbReference type="Pfam" id="PF03446">
    <property type="entry name" value="NAD_binding_2"/>
    <property type="match status" value="1"/>
</dbReference>
<evidence type="ECO:0000256" key="2">
    <source>
        <dbReference type="ARBA" id="ARBA00023027"/>
    </source>
</evidence>
<organism evidence="6 7">
    <name type="scientific">Oceanomicrobium pacificus</name>
    <dbReference type="NCBI Taxonomy" id="2692916"/>
    <lineage>
        <taxon>Bacteria</taxon>
        <taxon>Pseudomonadati</taxon>
        <taxon>Pseudomonadota</taxon>
        <taxon>Alphaproteobacteria</taxon>
        <taxon>Rhodobacterales</taxon>
        <taxon>Paracoccaceae</taxon>
        <taxon>Oceanomicrobium</taxon>
    </lineage>
</organism>
<dbReference type="Pfam" id="PF14833">
    <property type="entry name" value="NAD_binding_11"/>
    <property type="match status" value="1"/>
</dbReference>
<name>A0A6B0U522_9RHOB</name>
<dbReference type="InterPro" id="IPR036291">
    <property type="entry name" value="NAD(P)-bd_dom_sf"/>
</dbReference>
<evidence type="ECO:0000313" key="6">
    <source>
        <dbReference type="EMBL" id="MXU66031.1"/>
    </source>
</evidence>
<evidence type="ECO:0000259" key="5">
    <source>
        <dbReference type="Pfam" id="PF14833"/>
    </source>
</evidence>
<dbReference type="InterPro" id="IPR013328">
    <property type="entry name" value="6PGD_dom2"/>
</dbReference>
<proteinExistence type="predicted"/>
<dbReference type="GO" id="GO:0016054">
    <property type="term" value="P:organic acid catabolic process"/>
    <property type="evidence" value="ECO:0007669"/>
    <property type="project" value="UniProtKB-ARBA"/>
</dbReference>
<keyword evidence="1" id="KW-0560">Oxidoreductase</keyword>
<sequence>MARVGFLGLGKMGSGMAARLVAAGHEVTVWNRDAAKCAVLAEAGAQVADTPAGAARGAEFVLSMVADDAASTRVWTDADGALPVMEAGAVACECSTISHGQVARLAAAASARGIGYIDCPVNGPPTGAAAGTLVLLVGADPVLLDRARPVLEPLAASILHFGAVGSGTGFKLLNNLLGAVHVAAIAEVAHLAGKLELDPETLIAAVESGPCASPHTVRMIRAMAHGKLSDQTGLAIGLREKDARYCLAMARENGTGMSVGETAYSWYADALGSVAAEDDSAMLRVVTARNGHAPAVPEGG</sequence>
<keyword evidence="2" id="KW-0520">NAD</keyword>
<dbReference type="InterPro" id="IPR051265">
    <property type="entry name" value="HIBADH-related_NP60_sf"/>
</dbReference>
<reference evidence="6 7" key="1">
    <citation type="submission" date="2019-12" db="EMBL/GenBank/DDBJ databases">
        <title>Strain KN286 was isolated from seawater, which was collected from Caroline Seamount in the tropical western Pacific.</title>
        <authorList>
            <person name="Wang Q."/>
        </authorList>
    </citation>
    <scope>NUCLEOTIDE SEQUENCE [LARGE SCALE GENOMIC DNA]</scope>
    <source>
        <strain evidence="6 7">KN286</strain>
    </source>
</reference>
<gene>
    <name evidence="6" type="ORF">GSH16_11265</name>
</gene>
<dbReference type="PROSITE" id="PS00895">
    <property type="entry name" value="3_HYDROXYISOBUT_DH"/>
    <property type="match status" value="1"/>
</dbReference>
<dbReference type="PANTHER" id="PTHR43580:SF2">
    <property type="entry name" value="CYTOKINE-LIKE NUCLEAR FACTOR N-PAC"/>
    <property type="match status" value="1"/>
</dbReference>
<dbReference type="InterPro" id="IPR015815">
    <property type="entry name" value="HIBADH-related"/>
</dbReference>
<dbReference type="EMBL" id="WUWG01000003">
    <property type="protein sequence ID" value="MXU66031.1"/>
    <property type="molecule type" value="Genomic_DNA"/>
</dbReference>
<dbReference type="Gene3D" id="3.40.50.720">
    <property type="entry name" value="NAD(P)-binding Rossmann-like Domain"/>
    <property type="match status" value="1"/>
</dbReference>
<dbReference type="PANTHER" id="PTHR43580">
    <property type="entry name" value="OXIDOREDUCTASE GLYR1-RELATED"/>
    <property type="match status" value="1"/>
</dbReference>
<feature type="domain" description="3-hydroxyisobutyrate dehydrogenase-like NAD-binding" evidence="5">
    <location>
        <begin position="165"/>
        <end position="285"/>
    </location>
</feature>
<dbReference type="InterPro" id="IPR006115">
    <property type="entry name" value="6PGDH_NADP-bd"/>
</dbReference>
<dbReference type="InterPro" id="IPR002204">
    <property type="entry name" value="3-OH-isobutyrate_DH-rel_CS"/>
</dbReference>
<dbReference type="InterPro" id="IPR008927">
    <property type="entry name" value="6-PGluconate_DH-like_C_sf"/>
</dbReference>
<dbReference type="InterPro" id="IPR029154">
    <property type="entry name" value="HIBADH-like_NADP-bd"/>
</dbReference>
<comment type="caution">
    <text evidence="6">The sequence shown here is derived from an EMBL/GenBank/DDBJ whole genome shotgun (WGS) entry which is preliminary data.</text>
</comment>
<accession>A0A6B0U522</accession>
<dbReference type="GO" id="GO:0016491">
    <property type="term" value="F:oxidoreductase activity"/>
    <property type="evidence" value="ECO:0007669"/>
    <property type="project" value="UniProtKB-KW"/>
</dbReference>
<dbReference type="Proteomes" id="UP000436016">
    <property type="component" value="Unassembled WGS sequence"/>
</dbReference>
<evidence type="ECO:0000256" key="1">
    <source>
        <dbReference type="ARBA" id="ARBA00023002"/>
    </source>
</evidence>
<dbReference type="Gene3D" id="1.10.1040.10">
    <property type="entry name" value="N-(1-d-carboxylethyl)-l-norvaline Dehydrogenase, domain 2"/>
    <property type="match status" value="1"/>
</dbReference>
<dbReference type="AlphaFoldDB" id="A0A6B0U522"/>
<dbReference type="SUPFAM" id="SSF51735">
    <property type="entry name" value="NAD(P)-binding Rossmann-fold domains"/>
    <property type="match status" value="1"/>
</dbReference>
<feature type="domain" description="6-phosphogluconate dehydrogenase NADP-binding" evidence="4">
    <location>
        <begin position="3"/>
        <end position="162"/>
    </location>
</feature>
<evidence type="ECO:0000256" key="3">
    <source>
        <dbReference type="PIRSR" id="PIRSR000103-1"/>
    </source>
</evidence>
<feature type="active site" evidence="3">
    <location>
        <position position="171"/>
    </location>
</feature>
<dbReference type="SUPFAM" id="SSF48179">
    <property type="entry name" value="6-phosphogluconate dehydrogenase C-terminal domain-like"/>
    <property type="match status" value="1"/>
</dbReference>